<name>A0A430QBQ2_SCHBO</name>
<gene>
    <name evidence="1" type="ORF">DC041_0001149</name>
</gene>
<feature type="non-terminal residue" evidence="1">
    <location>
        <position position="250"/>
    </location>
</feature>
<evidence type="ECO:0000313" key="2">
    <source>
        <dbReference type="Proteomes" id="UP000290809"/>
    </source>
</evidence>
<accession>A0A430QBQ2</accession>
<reference evidence="1 2" key="1">
    <citation type="journal article" date="2019" name="PLoS Pathog.">
        <title>Genome sequence of the bovine parasite Schistosoma bovis Tanzania.</title>
        <authorList>
            <person name="Oey H."/>
            <person name="Zakrzewski M."/>
            <person name="Gobert G."/>
            <person name="Gravermann K."/>
            <person name="Stoye J."/>
            <person name="Jones M."/>
            <person name="Mcmanus D."/>
            <person name="Krause L."/>
        </authorList>
    </citation>
    <scope>NUCLEOTIDE SEQUENCE [LARGE SCALE GENOMIC DNA]</scope>
    <source>
        <strain evidence="1 2">TAN1997</strain>
    </source>
</reference>
<comment type="caution">
    <text evidence="1">The sequence shown here is derived from an EMBL/GenBank/DDBJ whole genome shotgun (WGS) entry which is preliminary data.</text>
</comment>
<keyword evidence="2" id="KW-1185">Reference proteome</keyword>
<sequence length="250" mass="29760">MLQNIIESSYKLIFTTNISDVISFDSAQQEQMYSFENIQERINSLHLDYFYEKSKTDVISSNRRRFHLQYTNLIEALDLHDKYSSSPNLFYGDKNTTKNSEIDLQYDGYISKMKYTLYIVWNLITDFYWFLLGSKLISLNSDLKNNNEIYNKKDMIVIQANHKQRVFNNLLDHLTCYQCVVLLKDIHLKYIPCNLITFYNVNYVHHNLNLMRNDENNYISKFISTNNTEAFSKHSECLCSVFVKLDKIFK</sequence>
<protein>
    <submittedName>
        <fullName evidence="1">Uncharacterized protein</fullName>
    </submittedName>
</protein>
<dbReference type="EMBL" id="QMKO01002036">
    <property type="protein sequence ID" value="RTG85103.1"/>
    <property type="molecule type" value="Genomic_DNA"/>
</dbReference>
<proteinExistence type="predicted"/>
<dbReference type="AlphaFoldDB" id="A0A430QBQ2"/>
<dbReference type="Proteomes" id="UP000290809">
    <property type="component" value="Unassembled WGS sequence"/>
</dbReference>
<organism evidence="1 2">
    <name type="scientific">Schistosoma bovis</name>
    <name type="common">Blood fluke</name>
    <dbReference type="NCBI Taxonomy" id="6184"/>
    <lineage>
        <taxon>Eukaryota</taxon>
        <taxon>Metazoa</taxon>
        <taxon>Spiralia</taxon>
        <taxon>Lophotrochozoa</taxon>
        <taxon>Platyhelminthes</taxon>
        <taxon>Trematoda</taxon>
        <taxon>Digenea</taxon>
        <taxon>Strigeidida</taxon>
        <taxon>Schistosomatoidea</taxon>
        <taxon>Schistosomatidae</taxon>
        <taxon>Schistosoma</taxon>
    </lineage>
</organism>
<evidence type="ECO:0000313" key="1">
    <source>
        <dbReference type="EMBL" id="RTG85103.1"/>
    </source>
</evidence>